<dbReference type="InterPro" id="IPR006597">
    <property type="entry name" value="Sel1-like"/>
</dbReference>
<sequence length="228" mass="26544">MLASKNGNRNANFIHGFLLHEGKNVKRDIEEATHYYKEASSFNIHYSKNNLGIIYKHGFGDKIKKRVGDAIVYFEEAIRQKNDYLSMYNLAHLYIYDETVNGDINKSIELLIKSSDQFSHSMILLCILIVKQFGFNIDLIKEKIEERSGEQKNLSIRVIQKIFDLNLFDKLTFETMYESYRNKDFLYDALLAIIESSDLLKPKPKDVPKYPNAKDITSLFYEGFGQDL</sequence>
<evidence type="ECO:0000256" key="1">
    <source>
        <dbReference type="ARBA" id="ARBA00038101"/>
    </source>
</evidence>
<dbReference type="Pfam" id="PF08238">
    <property type="entry name" value="Sel1"/>
    <property type="match status" value="3"/>
</dbReference>
<dbReference type="Gene3D" id="1.25.40.10">
    <property type="entry name" value="Tetratricopeptide repeat domain"/>
    <property type="match status" value="1"/>
</dbReference>
<dbReference type="InterPro" id="IPR050767">
    <property type="entry name" value="Sel1_AlgK"/>
</dbReference>
<dbReference type="PANTHER" id="PTHR11102:SF160">
    <property type="entry name" value="ERAD-ASSOCIATED E3 UBIQUITIN-PROTEIN LIGASE COMPONENT HRD3"/>
    <property type="match status" value="1"/>
</dbReference>
<dbReference type="InterPro" id="IPR011990">
    <property type="entry name" value="TPR-like_helical_dom_sf"/>
</dbReference>
<protein>
    <recommendedName>
        <fullName evidence="5">Sel1 repeat family protein</fullName>
    </recommendedName>
</protein>
<reference evidence="2 4" key="1">
    <citation type="submission" date="2024-04" db="EMBL/GenBank/DDBJ databases">
        <title>Tritrichomonas musculus Genome.</title>
        <authorList>
            <person name="Alves-Ferreira E."/>
            <person name="Grigg M."/>
            <person name="Lorenzi H."/>
            <person name="Galac M."/>
        </authorList>
    </citation>
    <scope>NUCLEOTIDE SEQUENCE [LARGE SCALE GENOMIC DNA]</scope>
    <source>
        <strain evidence="2 4">EAF2021</strain>
    </source>
</reference>
<evidence type="ECO:0000313" key="3">
    <source>
        <dbReference type="EMBL" id="KAK8850035.1"/>
    </source>
</evidence>
<keyword evidence="4" id="KW-1185">Reference proteome</keyword>
<dbReference type="SMART" id="SM00671">
    <property type="entry name" value="SEL1"/>
    <property type="match status" value="3"/>
</dbReference>
<gene>
    <name evidence="3" type="ORF">M9Y10_018146</name>
    <name evidence="2" type="ORF">M9Y10_030614</name>
</gene>
<comment type="caution">
    <text evidence="2">The sequence shown here is derived from an EMBL/GenBank/DDBJ whole genome shotgun (WGS) entry which is preliminary data.</text>
</comment>
<dbReference type="SUPFAM" id="SSF81901">
    <property type="entry name" value="HCP-like"/>
    <property type="match status" value="1"/>
</dbReference>
<accession>A0ABR2GLY3</accession>
<evidence type="ECO:0000313" key="4">
    <source>
        <dbReference type="Proteomes" id="UP001470230"/>
    </source>
</evidence>
<organism evidence="2 4">
    <name type="scientific">Tritrichomonas musculus</name>
    <dbReference type="NCBI Taxonomy" id="1915356"/>
    <lineage>
        <taxon>Eukaryota</taxon>
        <taxon>Metamonada</taxon>
        <taxon>Parabasalia</taxon>
        <taxon>Tritrichomonadida</taxon>
        <taxon>Tritrichomonadidae</taxon>
        <taxon>Tritrichomonas</taxon>
    </lineage>
</organism>
<dbReference type="Proteomes" id="UP001470230">
    <property type="component" value="Unassembled WGS sequence"/>
</dbReference>
<dbReference type="PANTHER" id="PTHR11102">
    <property type="entry name" value="SEL-1-LIKE PROTEIN"/>
    <property type="match status" value="1"/>
</dbReference>
<dbReference type="EMBL" id="JAPFFF010000409">
    <property type="protein sequence ID" value="KAK8834437.1"/>
    <property type="molecule type" value="Genomic_DNA"/>
</dbReference>
<dbReference type="EMBL" id="JAPFFF010000024">
    <property type="protein sequence ID" value="KAK8850035.1"/>
    <property type="molecule type" value="Genomic_DNA"/>
</dbReference>
<evidence type="ECO:0000313" key="2">
    <source>
        <dbReference type="EMBL" id="KAK8834437.1"/>
    </source>
</evidence>
<evidence type="ECO:0008006" key="5">
    <source>
        <dbReference type="Google" id="ProtNLM"/>
    </source>
</evidence>
<name>A0ABR2GLY3_9EUKA</name>
<proteinExistence type="inferred from homology"/>
<comment type="similarity">
    <text evidence="1">Belongs to the sel-1 family.</text>
</comment>